<dbReference type="PANTHER" id="PTHR43582">
    <property type="entry name" value="LINEARMYCIN RESISTANCE ATP-BINDING PROTEIN LNRL"/>
    <property type="match status" value="1"/>
</dbReference>
<reference evidence="5 6" key="1">
    <citation type="journal article" date="2005" name="Proc. Natl. Acad. Sci. U.S.A.">
        <title>The complete genome sequence of Mycobacterium avium subspecies paratuberculosis.</title>
        <authorList>
            <person name="Li L."/>
            <person name="Bannantine J.P."/>
            <person name="Zhang Q."/>
            <person name="Amonsin A."/>
            <person name="May B.J."/>
            <person name="Alt D."/>
            <person name="Banerji N."/>
            <person name="Kanjilal S."/>
            <person name="Kapur V."/>
        </authorList>
    </citation>
    <scope>NUCLEOTIDE SEQUENCE [LARGE SCALE GENOMIC DNA]</scope>
    <source>
        <strain evidence="6">ATCC BAA-968 / K-10</strain>
    </source>
</reference>
<evidence type="ECO:0000256" key="2">
    <source>
        <dbReference type="ARBA" id="ARBA00022840"/>
    </source>
</evidence>
<gene>
    <name evidence="5" type="ordered locus">MAP_3533c</name>
</gene>
<accession>Q73U35</accession>
<evidence type="ECO:0000256" key="1">
    <source>
        <dbReference type="ARBA" id="ARBA00022741"/>
    </source>
</evidence>
<feature type="domain" description="ABC transporter" evidence="4">
    <location>
        <begin position="116"/>
        <end position="347"/>
    </location>
</feature>
<keyword evidence="6" id="KW-1185">Reference proteome</keyword>
<dbReference type="GO" id="GO:0016887">
    <property type="term" value="F:ATP hydrolysis activity"/>
    <property type="evidence" value="ECO:0007669"/>
    <property type="project" value="InterPro"/>
</dbReference>
<name>Q73U35_MYCPA</name>
<dbReference type="eggNOG" id="COG1131">
    <property type="taxonomic scope" value="Bacteria"/>
</dbReference>
<dbReference type="InterPro" id="IPR017871">
    <property type="entry name" value="ABC_transporter-like_CS"/>
</dbReference>
<proteinExistence type="predicted"/>
<dbReference type="KEGG" id="mpa:MAP_3533c"/>
<evidence type="ECO:0000259" key="4">
    <source>
        <dbReference type="PROSITE" id="PS50893"/>
    </source>
</evidence>
<dbReference type="SMART" id="SM00382">
    <property type="entry name" value="AAA"/>
    <property type="match status" value="1"/>
</dbReference>
<evidence type="ECO:0000313" key="6">
    <source>
        <dbReference type="Proteomes" id="UP000000580"/>
    </source>
</evidence>
<dbReference type="PROSITE" id="PS00211">
    <property type="entry name" value="ABC_TRANSPORTER_1"/>
    <property type="match status" value="1"/>
</dbReference>
<evidence type="ECO:0000256" key="3">
    <source>
        <dbReference type="SAM" id="MobiDB-lite"/>
    </source>
</evidence>
<dbReference type="PANTHER" id="PTHR43582:SF2">
    <property type="entry name" value="LINEARMYCIN RESISTANCE ATP-BINDING PROTEIN LNRL"/>
    <property type="match status" value="1"/>
</dbReference>
<dbReference type="Proteomes" id="UP000000580">
    <property type="component" value="Chromosome"/>
</dbReference>
<dbReference type="EMBL" id="AE016958">
    <property type="protein sequence ID" value="AAS06083.1"/>
    <property type="molecule type" value="Genomic_DNA"/>
</dbReference>
<dbReference type="GO" id="GO:0005524">
    <property type="term" value="F:ATP binding"/>
    <property type="evidence" value="ECO:0007669"/>
    <property type="project" value="UniProtKB-KW"/>
</dbReference>
<evidence type="ECO:0000313" key="5">
    <source>
        <dbReference type="EMBL" id="AAS06083.1"/>
    </source>
</evidence>
<dbReference type="HOGENOM" id="CLU_000604_1_2_11"/>
<feature type="compositionally biased region" description="Basic and acidic residues" evidence="3">
    <location>
        <begin position="86"/>
        <end position="101"/>
    </location>
</feature>
<dbReference type="AlphaFoldDB" id="Q73U35"/>
<dbReference type="CDD" id="cd03265">
    <property type="entry name" value="ABC_DrrA"/>
    <property type="match status" value="1"/>
</dbReference>
<organism evidence="5 6">
    <name type="scientific">Mycolicibacterium paratuberculosis (strain ATCC BAA-968 / K-10)</name>
    <name type="common">Mycobacterium paratuberculosis</name>
    <dbReference type="NCBI Taxonomy" id="262316"/>
    <lineage>
        <taxon>Bacteria</taxon>
        <taxon>Bacillati</taxon>
        <taxon>Actinomycetota</taxon>
        <taxon>Actinomycetes</taxon>
        <taxon>Mycobacteriales</taxon>
        <taxon>Mycobacteriaceae</taxon>
        <taxon>Mycobacterium</taxon>
        <taxon>Mycobacterium avium complex (MAC)</taxon>
    </lineage>
</organism>
<dbReference type="Pfam" id="PF00005">
    <property type="entry name" value="ABC_tran"/>
    <property type="match status" value="1"/>
</dbReference>
<dbReference type="InterPro" id="IPR003593">
    <property type="entry name" value="AAA+_ATPase"/>
</dbReference>
<feature type="compositionally biased region" description="Basic residues" evidence="3">
    <location>
        <begin position="377"/>
        <end position="387"/>
    </location>
</feature>
<feature type="region of interest" description="Disordered" evidence="3">
    <location>
        <begin position="1"/>
        <end position="108"/>
    </location>
</feature>
<dbReference type="Gene3D" id="3.40.50.300">
    <property type="entry name" value="P-loop containing nucleotide triphosphate hydrolases"/>
    <property type="match status" value="1"/>
</dbReference>
<dbReference type="STRING" id="262316.MAP_3533c"/>
<dbReference type="PROSITE" id="PS50893">
    <property type="entry name" value="ABC_TRANSPORTER_2"/>
    <property type="match status" value="1"/>
</dbReference>
<keyword evidence="1" id="KW-0547">Nucleotide-binding</keyword>
<keyword evidence="2" id="KW-0067">ATP-binding</keyword>
<dbReference type="SUPFAM" id="SSF52540">
    <property type="entry name" value="P-loop containing nucleoside triphosphate hydrolases"/>
    <property type="match status" value="1"/>
</dbReference>
<dbReference type="InterPro" id="IPR003439">
    <property type="entry name" value="ABC_transporter-like_ATP-bd"/>
</dbReference>
<feature type="region of interest" description="Disordered" evidence="3">
    <location>
        <begin position="360"/>
        <end position="387"/>
    </location>
</feature>
<feature type="compositionally biased region" description="Basic and acidic residues" evidence="3">
    <location>
        <begin position="1"/>
        <end position="12"/>
    </location>
</feature>
<sequence length="387" mass="42038">MAGRAAARDLGQRRGRRARPGAQHRLDPGHQAGVGRIPAARRRGHRPPGVPAAAHRVRAADRRRVPGRPAGIAVRGGRRTRRRPNRGSDKRIGGPRHDDPKTAGAATMTGPLPVAIDAKHLTYRYGQFTAVDDVTLQVRPGETMGLLGPNGAGKTTMVRMLTTLAPVQQGELHIFGLDARRRTTDIRANIGYVPQQLSVEPALTGRQNVAWFARLYGVPGAERAQRVDQALAAMDLLDVADRLASAYSGGMIRRLEVAQALVNRPSLLVLDEPTVGLDPIARDGVWEHVQKMQARFAMTVLLTTHYMEEADALCDRVALMHRGALRAVGAPDELKARISRVSPHATLEDVFRHYAASDLGGDDAAHPRPSGSIRQVRSSRKVARRVG</sequence>
<feature type="compositionally biased region" description="Basic residues" evidence="3">
    <location>
        <begin position="76"/>
        <end position="85"/>
    </location>
</feature>
<protein>
    <recommendedName>
        <fullName evidence="4">ABC transporter domain-containing protein</fullName>
    </recommendedName>
</protein>
<dbReference type="InterPro" id="IPR027417">
    <property type="entry name" value="P-loop_NTPase"/>
</dbReference>